<feature type="compositionally biased region" description="Gly residues" evidence="1">
    <location>
        <begin position="31"/>
        <end position="42"/>
    </location>
</feature>
<feature type="region of interest" description="Disordered" evidence="1">
    <location>
        <begin position="107"/>
        <end position="136"/>
    </location>
</feature>
<accession>A0A9W7NLW2</accession>
<evidence type="ECO:0008006" key="5">
    <source>
        <dbReference type="Google" id="ProtNLM"/>
    </source>
</evidence>
<gene>
    <name evidence="3" type="ORF">DS843_07875</name>
</gene>
<evidence type="ECO:0000313" key="3">
    <source>
        <dbReference type="EMBL" id="KAA0682434.1"/>
    </source>
</evidence>
<feature type="compositionally biased region" description="Basic residues" evidence="1">
    <location>
        <begin position="47"/>
        <end position="57"/>
    </location>
</feature>
<dbReference type="EMBL" id="QOKW01000004">
    <property type="protein sequence ID" value="KAA0682434.1"/>
    <property type="molecule type" value="Genomic_DNA"/>
</dbReference>
<organism evidence="3 4">
    <name type="scientific">Roseomonas genomospecies 6</name>
    <dbReference type="NCBI Taxonomy" id="214106"/>
    <lineage>
        <taxon>Bacteria</taxon>
        <taxon>Pseudomonadati</taxon>
        <taxon>Pseudomonadota</taxon>
        <taxon>Alphaproteobacteria</taxon>
        <taxon>Acetobacterales</taxon>
        <taxon>Roseomonadaceae</taxon>
        <taxon>Roseomonas</taxon>
    </lineage>
</organism>
<keyword evidence="2" id="KW-1133">Transmembrane helix</keyword>
<evidence type="ECO:0000313" key="4">
    <source>
        <dbReference type="Proteomes" id="UP000480854"/>
    </source>
</evidence>
<evidence type="ECO:0000256" key="2">
    <source>
        <dbReference type="SAM" id="Phobius"/>
    </source>
</evidence>
<dbReference type="OrthoDB" id="7303238at2"/>
<dbReference type="InterPro" id="IPR038522">
    <property type="entry name" value="T4/T6SS_DotU_sf"/>
</dbReference>
<sequence length="387" mass="40744">MRRGRPCAPHGERRRPRAPHRRRARRQRTTPGGGRCGAGRRTGAGRAARRAGRRKLVPRPGEAERRGRKPDRHRLLGNGAGPERASAQPAPLRRNPVRDGRLRAVRRARRPPAGAGRCRRPGRAAGAGDLHRGSVDGGNAVTVQLAQAQLAQAQPNQAPKLPPAAPRPAGTLALFRAFQEDLLAGCADAQAPAGAVADRLVATLHGMSGAAVAQGPAAHGTVVKAVFAMAMLADRALTQTRPADAVVSTRLFGANASLQTLFVQADDLIRQGAKADRALAAVYLAALALGFPEDAQATARRPALHRIVVGERAAPDRPSPQACDPPPGAVPGYAAPSGRRWWWAVGGTAVLFLVVSHLLWTGAVGDIQRDLSGARAAVEDMGLSWSY</sequence>
<keyword evidence="2" id="KW-0812">Transmembrane</keyword>
<proteinExistence type="predicted"/>
<keyword evidence="4" id="KW-1185">Reference proteome</keyword>
<keyword evidence="2" id="KW-0472">Membrane</keyword>
<dbReference type="AlphaFoldDB" id="A0A9W7NLW2"/>
<feature type="compositionally biased region" description="Basic residues" evidence="1">
    <location>
        <begin position="12"/>
        <end position="28"/>
    </location>
</feature>
<reference evidence="3 4" key="1">
    <citation type="submission" date="2018-07" db="EMBL/GenBank/DDBJ databases">
        <title>Genome sequence of Azospirillum sp. ATCC 49961.</title>
        <authorList>
            <person name="Sant'Anna F.H."/>
            <person name="Baldani J.I."/>
            <person name="Zilli J.E."/>
            <person name="Reis V.M."/>
            <person name="Hartmann A."/>
            <person name="Cruz L."/>
            <person name="de Souza E.M."/>
            <person name="de Oliveira Pedrosa F."/>
            <person name="Passaglia L.M.P."/>
        </authorList>
    </citation>
    <scope>NUCLEOTIDE SEQUENCE [LARGE SCALE GENOMIC DNA]</scope>
    <source>
        <strain evidence="3 4">ATCC 49961</strain>
    </source>
</reference>
<evidence type="ECO:0000256" key="1">
    <source>
        <dbReference type="SAM" id="MobiDB-lite"/>
    </source>
</evidence>
<feature type="transmembrane region" description="Helical" evidence="2">
    <location>
        <begin position="341"/>
        <end position="360"/>
    </location>
</feature>
<name>A0A9W7NLW2_9PROT</name>
<feature type="region of interest" description="Disordered" evidence="1">
    <location>
        <begin position="1"/>
        <end position="95"/>
    </location>
</feature>
<protein>
    <recommendedName>
        <fullName evidence="5">Type IV / VI secretion system DotU domain-containing protein</fullName>
    </recommendedName>
</protein>
<dbReference type="Proteomes" id="UP000480854">
    <property type="component" value="Unassembled WGS sequence"/>
</dbReference>
<comment type="caution">
    <text evidence="3">The sequence shown here is derived from an EMBL/GenBank/DDBJ whole genome shotgun (WGS) entry which is preliminary data.</text>
</comment>
<dbReference type="Gene3D" id="1.25.40.590">
    <property type="entry name" value="Type IV / VI secretion system, DotU"/>
    <property type="match status" value="1"/>
</dbReference>